<dbReference type="Proteomes" id="UP000276426">
    <property type="component" value="Segment"/>
</dbReference>
<keyword evidence="2" id="KW-1185">Reference proteome</keyword>
<dbReference type="KEGG" id="vg:77924950"/>
<organism evidence="1 2">
    <name type="scientific">Arthrobacter phage Atraxa</name>
    <dbReference type="NCBI Taxonomy" id="2419947"/>
    <lineage>
        <taxon>Viruses</taxon>
        <taxon>Duplodnaviria</taxon>
        <taxon>Heunggongvirae</taxon>
        <taxon>Uroviricota</taxon>
        <taxon>Caudoviricetes</taxon>
        <taxon>Atraxavirus</taxon>
        <taxon>Atraxavirus atraxa</taxon>
    </lineage>
</organism>
<name>A0A3G2KDG2_9CAUD</name>
<dbReference type="GeneID" id="77924950"/>
<evidence type="ECO:0000313" key="1">
    <source>
        <dbReference type="EMBL" id="AYN56971.1"/>
    </source>
</evidence>
<dbReference type="EMBL" id="MH834597">
    <property type="protein sequence ID" value="AYN56971.1"/>
    <property type="molecule type" value="Genomic_DNA"/>
</dbReference>
<evidence type="ECO:0000313" key="2">
    <source>
        <dbReference type="Proteomes" id="UP000276426"/>
    </source>
</evidence>
<proteinExistence type="predicted"/>
<gene>
    <name evidence="1" type="primary">18</name>
    <name evidence="1" type="ORF">PBI_ATRAXA_18</name>
</gene>
<sequence length="78" mass="8658">MQTCISKNQPHESGWPAAPFQSPVRSLNWIAERTWDDETPTAYPIDGDAPLRAEAAKTRVRLHSILLNAQVVTRGAFA</sequence>
<dbReference type="RefSeq" id="YP_010649402.1">
    <property type="nucleotide sequence ID" value="NC_070767.1"/>
</dbReference>
<accession>A0A3G2KDG2</accession>
<reference evidence="1 2" key="1">
    <citation type="submission" date="2018-09" db="EMBL/GenBank/DDBJ databases">
        <authorList>
            <person name="Fryberger R.B."/>
            <person name="Stoner T.H."/>
            <person name="Garlena R.A."/>
            <person name="Russell D.A."/>
            <person name="Pope W.H."/>
            <person name="Jacobs-Sera D."/>
            <person name="Hatfull G.F."/>
        </authorList>
    </citation>
    <scope>NUCLEOTIDE SEQUENCE [LARGE SCALE GENOMIC DNA]</scope>
</reference>
<protein>
    <submittedName>
        <fullName evidence="1">Uncharacterized protein</fullName>
    </submittedName>
</protein>